<organism evidence="10 11">
    <name type="scientific">Knoellia koreensis</name>
    <dbReference type="NCBI Taxonomy" id="2730921"/>
    <lineage>
        <taxon>Bacteria</taxon>
        <taxon>Bacillati</taxon>
        <taxon>Actinomycetota</taxon>
        <taxon>Actinomycetes</taxon>
        <taxon>Micrococcales</taxon>
        <taxon>Intrasporangiaceae</taxon>
        <taxon>Knoellia</taxon>
    </lineage>
</organism>
<feature type="binding site" evidence="7">
    <location>
        <position position="42"/>
    </location>
    <ligand>
        <name>substrate</name>
    </ligand>
</feature>
<evidence type="ECO:0000256" key="3">
    <source>
        <dbReference type="ARBA" id="ARBA00009850"/>
    </source>
</evidence>
<comment type="subunit">
    <text evidence="4 8">Homotetramer.</text>
</comment>
<comment type="similarity">
    <text evidence="3 8">Belongs to the transthyretin family. 5-hydroxyisourate hydrolase subfamily.</text>
</comment>
<name>A0A849HIX1_9MICO</name>
<dbReference type="InterPro" id="IPR023418">
    <property type="entry name" value="Thyroxine_BS"/>
</dbReference>
<dbReference type="NCBIfam" id="TIGR02962">
    <property type="entry name" value="hdxy_isourate"/>
    <property type="match status" value="1"/>
</dbReference>
<dbReference type="CDD" id="cd05822">
    <property type="entry name" value="TLP_HIUase"/>
    <property type="match status" value="1"/>
</dbReference>
<dbReference type="PRINTS" id="PR00189">
    <property type="entry name" value="TRNSTHYRETIN"/>
</dbReference>
<evidence type="ECO:0000256" key="8">
    <source>
        <dbReference type="RuleBase" id="RU361270"/>
    </source>
</evidence>
<evidence type="ECO:0000259" key="9">
    <source>
        <dbReference type="Pfam" id="PF00576"/>
    </source>
</evidence>
<dbReference type="PROSITE" id="PS00768">
    <property type="entry name" value="TRANSTHYRETIN_1"/>
    <property type="match status" value="1"/>
</dbReference>
<dbReference type="GO" id="GO:0033971">
    <property type="term" value="F:hydroxyisourate hydrolase activity"/>
    <property type="evidence" value="ECO:0007669"/>
    <property type="project" value="UniProtKB-EC"/>
</dbReference>
<evidence type="ECO:0000256" key="1">
    <source>
        <dbReference type="ARBA" id="ARBA00001043"/>
    </source>
</evidence>
<keyword evidence="11" id="KW-1185">Reference proteome</keyword>
<dbReference type="InterPro" id="IPR036817">
    <property type="entry name" value="Transthyretin/HIU_hydrolase_sf"/>
</dbReference>
<dbReference type="InterPro" id="IPR014306">
    <property type="entry name" value="Hydroxyisourate_hydrolase"/>
</dbReference>
<protein>
    <recommendedName>
        <fullName evidence="8">5-hydroxyisourate hydrolase</fullName>
        <shortName evidence="8">HIU hydrolase</shortName>
        <shortName evidence="8">HIUHase</shortName>
        <ecNumber evidence="8">3.5.2.17</ecNumber>
    </recommendedName>
</protein>
<comment type="function">
    <text evidence="2">Catalyzes the hydrolysis of 5-hydroxyisourate (HIU) to 2-oxo-4-hydroxy-4-carboxy-5-ureidoimidazoline (OHCU).</text>
</comment>
<dbReference type="EC" id="3.5.2.17" evidence="8"/>
<comment type="catalytic activity">
    <reaction evidence="1 8">
        <text>5-hydroxyisourate + H2O = 5-hydroxy-2-oxo-4-ureido-2,5-dihydro-1H-imidazole-5-carboxylate + H(+)</text>
        <dbReference type="Rhea" id="RHEA:23736"/>
        <dbReference type="ChEBI" id="CHEBI:15377"/>
        <dbReference type="ChEBI" id="CHEBI:15378"/>
        <dbReference type="ChEBI" id="CHEBI:18072"/>
        <dbReference type="ChEBI" id="CHEBI:58639"/>
        <dbReference type="EC" id="3.5.2.17"/>
    </reaction>
</comment>
<evidence type="ECO:0000256" key="2">
    <source>
        <dbReference type="ARBA" id="ARBA00002704"/>
    </source>
</evidence>
<comment type="caution">
    <text evidence="10">The sequence shown here is derived from an EMBL/GenBank/DDBJ whole genome shotgun (WGS) entry which is preliminary data.</text>
</comment>
<gene>
    <name evidence="10" type="primary">uraH</name>
    <name evidence="10" type="ORF">HJG52_14145</name>
</gene>
<evidence type="ECO:0000256" key="5">
    <source>
        <dbReference type="ARBA" id="ARBA00022631"/>
    </source>
</evidence>
<dbReference type="SUPFAM" id="SSF49472">
    <property type="entry name" value="Transthyretin (synonym: prealbumin)"/>
    <property type="match status" value="1"/>
</dbReference>
<feature type="domain" description="Transthyretin/hydroxyisourate hydrolase" evidence="9">
    <location>
        <begin position="4"/>
        <end position="107"/>
    </location>
</feature>
<dbReference type="InterPro" id="IPR023416">
    <property type="entry name" value="Transthyretin/HIU_hydrolase_d"/>
</dbReference>
<keyword evidence="5 8" id="KW-0659">Purine metabolism</keyword>
<dbReference type="Proteomes" id="UP000588586">
    <property type="component" value="Unassembled WGS sequence"/>
</dbReference>
<dbReference type="PANTHER" id="PTHR10395:SF7">
    <property type="entry name" value="5-HYDROXYISOURATE HYDROLASE"/>
    <property type="match status" value="1"/>
</dbReference>
<evidence type="ECO:0000256" key="7">
    <source>
        <dbReference type="PIRSR" id="PIRSR600895-51"/>
    </source>
</evidence>
<dbReference type="AlphaFoldDB" id="A0A849HIX1"/>
<dbReference type="Pfam" id="PF00576">
    <property type="entry name" value="Transthyretin"/>
    <property type="match status" value="1"/>
</dbReference>
<dbReference type="EMBL" id="JABEPQ010000003">
    <property type="protein sequence ID" value="NNM47139.1"/>
    <property type="molecule type" value="Genomic_DNA"/>
</dbReference>
<dbReference type="GO" id="GO:0006144">
    <property type="term" value="P:purine nucleobase metabolic process"/>
    <property type="evidence" value="ECO:0007669"/>
    <property type="project" value="UniProtKB-KW"/>
</dbReference>
<feature type="binding site" evidence="7">
    <location>
        <position position="7"/>
    </location>
    <ligand>
        <name>substrate</name>
    </ligand>
</feature>
<evidence type="ECO:0000256" key="6">
    <source>
        <dbReference type="ARBA" id="ARBA00022801"/>
    </source>
</evidence>
<sequence length="108" mass="11375">MSTLSTHVLDTSVGRPAQGIEVTLETVAGEGIGSGVTDADGRVGSIGPSRLSPGDYRLRFASGAYFEASGVDGFYPEVVIVFTVSDGEEHYHVPVLLNPYGYSTYRGS</sequence>
<accession>A0A849HIX1</accession>
<feature type="binding site" evidence="7">
    <location>
        <position position="105"/>
    </location>
    <ligand>
        <name>substrate</name>
    </ligand>
</feature>
<dbReference type="InterPro" id="IPR000895">
    <property type="entry name" value="Transthyretin/HIU_hydrolase"/>
</dbReference>
<proteinExistence type="inferred from homology"/>
<evidence type="ECO:0000256" key="4">
    <source>
        <dbReference type="ARBA" id="ARBA00011881"/>
    </source>
</evidence>
<keyword evidence="6 8" id="KW-0378">Hydrolase</keyword>
<dbReference type="RefSeq" id="WP_171244270.1">
    <property type="nucleotide sequence ID" value="NZ_JABEPQ010000003.1"/>
</dbReference>
<reference evidence="10 11" key="1">
    <citation type="submission" date="2020-04" db="EMBL/GenBank/DDBJ databases">
        <title>Knoellia sp. isolate from air conditioner.</title>
        <authorList>
            <person name="Chea S."/>
            <person name="Kim D.-U."/>
        </authorList>
    </citation>
    <scope>NUCLEOTIDE SEQUENCE [LARGE SCALE GENOMIC DNA]</scope>
    <source>
        <strain evidence="10 11">DB2414S</strain>
    </source>
</reference>
<dbReference type="Gene3D" id="2.60.40.180">
    <property type="entry name" value="Transthyretin/hydroxyisourate hydrolase domain"/>
    <property type="match status" value="1"/>
</dbReference>
<dbReference type="PANTHER" id="PTHR10395">
    <property type="entry name" value="URICASE AND TRANSTHYRETIN-RELATED"/>
    <property type="match status" value="1"/>
</dbReference>
<evidence type="ECO:0000313" key="10">
    <source>
        <dbReference type="EMBL" id="NNM47139.1"/>
    </source>
</evidence>
<evidence type="ECO:0000313" key="11">
    <source>
        <dbReference type="Proteomes" id="UP000588586"/>
    </source>
</evidence>